<accession>A0A7J5Z6E8</accession>
<dbReference type="SUPFAM" id="SSF47576">
    <property type="entry name" value="Calponin-homology domain, CH-domain"/>
    <property type="match status" value="1"/>
</dbReference>
<dbReference type="Gene3D" id="1.10.418.10">
    <property type="entry name" value="Calponin-like domain"/>
    <property type="match status" value="1"/>
</dbReference>
<dbReference type="InterPro" id="IPR001715">
    <property type="entry name" value="CH_dom"/>
</dbReference>
<evidence type="ECO:0000313" key="4">
    <source>
        <dbReference type="Proteomes" id="UP000518266"/>
    </source>
</evidence>
<dbReference type="Proteomes" id="UP000518266">
    <property type="component" value="Unassembled WGS sequence"/>
</dbReference>
<keyword evidence="4" id="KW-1185">Reference proteome</keyword>
<dbReference type="InterPro" id="IPR056343">
    <property type="entry name" value="CFAP47_dom"/>
</dbReference>
<name>A0A7J5Z6E8_DISMA</name>
<feature type="region of interest" description="Disordered" evidence="1">
    <location>
        <begin position="673"/>
        <end position="704"/>
    </location>
</feature>
<dbReference type="InterPro" id="IPR013783">
    <property type="entry name" value="Ig-like_fold"/>
</dbReference>
<dbReference type="GO" id="GO:0005929">
    <property type="term" value="C:cilium"/>
    <property type="evidence" value="ECO:0007669"/>
    <property type="project" value="TreeGrafter"/>
</dbReference>
<gene>
    <name evidence="3" type="ORF">F7725_009184</name>
</gene>
<dbReference type="Pfam" id="PF24529">
    <property type="entry name" value="CFAP47"/>
    <property type="match status" value="1"/>
</dbReference>
<dbReference type="PANTHER" id="PTHR45912">
    <property type="entry name" value="CILIA- AND FLAGELLA-ASSOCIATED PROTEIN 47"/>
    <property type="match status" value="1"/>
</dbReference>
<dbReference type="EMBL" id="JAAKFY010000005">
    <property type="protein sequence ID" value="KAF3857325.1"/>
    <property type="molecule type" value="Genomic_DNA"/>
</dbReference>
<sequence length="1708" mass="187057">MGHQPHRELSITITLQLPCIKIQPPQILLTPVPLESNATATLTLLASGYPSGTMVSAEVDEVVLEDGTKIKPVSVIFPEGSNIPAQKHDQRQLVGIQNQEANVTPLTCTVSFCSSTPLSVCTTITFTDHLHNRSKVKLFAIADNCVLTVWPYMALHRSEQQIVLKTGTKHGTTAVEAILQRYHTPSASDSFPNSDSVSGQTSRNTDISPNRDTPINLGTPEFPAADSEEGLYYQNVLLAVERWFSLFGWPSGPNPISVPHTLRRVVSKIQMNPSTGRTYRVSQNKDSRSVVGMLHHLTGKQIPGIPRCQMFSSDIDQCTHQLLQQHEAMLTFLRVQGASLCHIRPEYLLDVQEFKHWCSLQSNEEDHGLDYSSVDYESLSKRSWTDVLLQIYKVLVLCRVSERGSNSYLNPEDIDGILPVSSPPLASGVPSARWIVNFDLDLTDGLVLAALLAAYCPFLISSLQRMYTTTNSLEQILHNNIIVAQALTALSLNLDVQPTDLSDPNPVQMLILCVHLYERLPQYLPLQTITLSGGLHSTFSKQVRLKSPSSEPIKYQVYILGEDAHLFSLPNGSSVTIPPKASTELAVHFSCSVFQPMEAVLLLISSSPSGLSSTTLAFNLKTHVSHITPINTVKCKSPCYQQKVIQVPINNPFKKEATFRVGLVESLFNPVEPEKKKNSPVQKASSNTNIKKMTSDKSCGDEMEGKGSDFNGTCSEFLSAVRSVCLKPGQADTLNIHYLPFFPGTKYCSVLLGCPQVGDMVYMVKATAELPLPSPLTARPSANIVSIPSNSDPAVLVSVLSLHCKVGQVCEELLRVPLINMAREKALALWGQRSMSADEYRRRMITHTLHSSTVKATTAVRKLSKQMAQLFRGVYKGEEVEYSVEVSLPQKFALPSTVTVPVREETRTPWENPADCGCVDIPVRFQADCVGQFTCQVILRSWCDTRVYVLEAQVTSQHNETHQDWRMQAEVYGGGFSGPKVLNVPAGTRACYPLTFHPSARCTVTGKLSLHNDHDGTEHVFTLGGVGEHPLPVDHVLLQCSAGQTTHTVMNAETDLSAVSGPPSLEIEPGQSAPYTLAVSSLKRGKQTGNVSFTEMYNIQEADKHKGNVPGCYEVHFSLEIICKPAAPIKLIVVQCVAQSSVAIEIPVKNPRGEPLRLDVYLEGDDLSGANRVSIPPGETLTYKATFSPGAVGKSTGSVVFQSEQMGEFWYQLELYALPPPVIRLPEDCCQLGKWTRLSILQVNPTAETLELTVTNSNPRNYTLEMDSGNTLIVEPHSFTQLGVRFSPSSIGKGNHAAKITFTCPQDWCVLFSGRGLIPGSEEPLSISSLIGSNASITIPFRNPTELQVVVDISLTDKDPNGASNCHQITTDKQVFSIPLRHTEGIQIGEGVSLDVPVVFLPNTMELQQAWLCITMKPCSTPGSSTCNVRSEQESSTICWIYPLRGIPMDLPVENSPLGVLRCEAGCQLERKLDVQLTGYVPGNQVRKNQEVSQVMVEDFLCTVRSDSKIERSDVEDCLSVSAEAARRDPETGIVFSRPSCAVCVRQDLGVFHLSHYTEPQVDDVIITEATELGKSSAVGFHLTSTTRCAARAVHRSVPARSSSEFSVTPASGVLPPVGSPGAPFSLCFTPSTHSNHRARLTIQTEDVQWTYEVRGETPPDPPPICSTPTRGSFPVPINPTNQQLRSFVAQNLRLPALANSSPLKVRR</sequence>
<comment type="caution">
    <text evidence="3">The sequence shown here is derived from an EMBL/GenBank/DDBJ whole genome shotgun (WGS) entry which is preliminary data.</text>
</comment>
<dbReference type="GO" id="GO:0060271">
    <property type="term" value="P:cilium assembly"/>
    <property type="evidence" value="ECO:0007669"/>
    <property type="project" value="TreeGrafter"/>
</dbReference>
<dbReference type="Gene3D" id="2.60.40.10">
    <property type="entry name" value="Immunoglobulins"/>
    <property type="match status" value="1"/>
</dbReference>
<evidence type="ECO:0000256" key="1">
    <source>
        <dbReference type="SAM" id="MobiDB-lite"/>
    </source>
</evidence>
<feature type="compositionally biased region" description="Basic and acidic residues" evidence="1">
    <location>
        <begin position="693"/>
        <end position="704"/>
    </location>
</feature>
<proteinExistence type="predicted"/>
<feature type="compositionally biased region" description="Polar residues" evidence="1">
    <location>
        <begin position="679"/>
        <end position="692"/>
    </location>
</feature>
<dbReference type="OrthoDB" id="10060824at2759"/>
<reference evidence="3 4" key="1">
    <citation type="submission" date="2020-03" db="EMBL/GenBank/DDBJ databases">
        <title>Dissostichus mawsoni Genome sequencing and assembly.</title>
        <authorList>
            <person name="Park H."/>
        </authorList>
    </citation>
    <scope>NUCLEOTIDE SEQUENCE [LARGE SCALE GENOMIC DNA]</scope>
    <source>
        <strain evidence="3">DM0001</strain>
        <tissue evidence="3">Muscle</tissue>
    </source>
</reference>
<feature type="domain" description="Calponin-homology (CH)" evidence="2">
    <location>
        <begin position="411"/>
        <end position="521"/>
    </location>
</feature>
<feature type="compositionally biased region" description="Polar residues" evidence="1">
    <location>
        <begin position="185"/>
        <end position="213"/>
    </location>
</feature>
<dbReference type="InterPro" id="IPR036872">
    <property type="entry name" value="CH_dom_sf"/>
</dbReference>
<evidence type="ECO:0000313" key="3">
    <source>
        <dbReference type="EMBL" id="KAF3857325.1"/>
    </source>
</evidence>
<feature type="region of interest" description="Disordered" evidence="1">
    <location>
        <begin position="185"/>
        <end position="218"/>
    </location>
</feature>
<protein>
    <recommendedName>
        <fullName evidence="2">Calponin-homology (CH) domain-containing protein</fullName>
    </recommendedName>
</protein>
<evidence type="ECO:0000259" key="2">
    <source>
        <dbReference type="PROSITE" id="PS50021"/>
    </source>
</evidence>
<dbReference type="PANTHER" id="PTHR45912:SF3">
    <property type="entry name" value="CILIA- AND FLAGELLA-ASSOCIATED PROTEIN 47"/>
    <property type="match status" value="1"/>
</dbReference>
<dbReference type="PROSITE" id="PS50021">
    <property type="entry name" value="CH"/>
    <property type="match status" value="1"/>
</dbReference>
<organism evidence="3 4">
    <name type="scientific">Dissostichus mawsoni</name>
    <name type="common">Antarctic cod</name>
    <dbReference type="NCBI Taxonomy" id="36200"/>
    <lineage>
        <taxon>Eukaryota</taxon>
        <taxon>Metazoa</taxon>
        <taxon>Chordata</taxon>
        <taxon>Craniata</taxon>
        <taxon>Vertebrata</taxon>
        <taxon>Euteleostomi</taxon>
        <taxon>Actinopterygii</taxon>
        <taxon>Neopterygii</taxon>
        <taxon>Teleostei</taxon>
        <taxon>Neoteleostei</taxon>
        <taxon>Acanthomorphata</taxon>
        <taxon>Eupercaria</taxon>
        <taxon>Perciformes</taxon>
        <taxon>Notothenioidei</taxon>
        <taxon>Nototheniidae</taxon>
        <taxon>Dissostichus</taxon>
    </lineage>
</organism>